<evidence type="ECO:0000313" key="5">
    <source>
        <dbReference type="Proteomes" id="UP000612055"/>
    </source>
</evidence>
<dbReference type="SUPFAM" id="SSF52540">
    <property type="entry name" value="P-loop containing nucleoside triphosphate hydrolases"/>
    <property type="match status" value="2"/>
</dbReference>
<dbReference type="InterPro" id="IPR032675">
    <property type="entry name" value="LRR_dom_sf"/>
</dbReference>
<dbReference type="SUPFAM" id="SSF52047">
    <property type="entry name" value="RNI-like"/>
    <property type="match status" value="1"/>
</dbReference>
<evidence type="ECO:0000256" key="1">
    <source>
        <dbReference type="ARBA" id="ARBA00004430"/>
    </source>
</evidence>
<dbReference type="PANTHER" id="PTHR11649">
    <property type="entry name" value="MSS1/TRME-RELATED GTP-BINDING PROTEIN"/>
    <property type="match status" value="1"/>
</dbReference>
<dbReference type="Gene3D" id="3.40.50.300">
    <property type="entry name" value="P-loop containing nucleotide triphosphate hydrolases"/>
    <property type="match status" value="2"/>
</dbReference>
<organism evidence="4 5">
    <name type="scientific">Edaphochlamys debaryana</name>
    <dbReference type="NCBI Taxonomy" id="47281"/>
    <lineage>
        <taxon>Eukaryota</taxon>
        <taxon>Viridiplantae</taxon>
        <taxon>Chlorophyta</taxon>
        <taxon>core chlorophytes</taxon>
        <taxon>Chlorophyceae</taxon>
        <taxon>CS clade</taxon>
        <taxon>Chlamydomonadales</taxon>
        <taxon>Chlamydomonadales incertae sedis</taxon>
        <taxon>Edaphochlamys</taxon>
    </lineage>
</organism>
<feature type="compositionally biased region" description="Low complexity" evidence="2">
    <location>
        <begin position="1189"/>
        <end position="1213"/>
    </location>
</feature>
<sequence length="1716" mass="183436">MPELSLVDCCCRELARQLLRGRIPDRFPAEVPEQELLLRIFDLYSQQAARLQPQAGRPGAQQHQQPQDHAALLRHLLVLQTFSDEWHVSQLRLSLPQPRSPRALAQLRLVGSRLRHLELQQAAWLVDLSWLLPPRAQQRAPQAKHAQQAQQAPGQGPQQGQGVQGVQQEEEEEAVQPGAEHALRLTCLALRGCETLTSPALAPLQALAGSLRLLDLSGARCLDDGCAGVLASLRALQVINLNNTGVGDAMLAALTYGARAAAYARRYGVAAPAEAAAWPELGISRWHLAHTRVTAGGLALLAELPRLELLDVRGTGVPRAGLRPLETRFALALVQGAVLAASNALAALAVNCPDALAGACACSGRDVAALGPAAPQAAAARARRRQQLAEMRERRGLPALAGSGPAAGGAGPAVGGAVLGVHAAAGVGAVAGGREGPVGVPVGAGLPGGWQQEWATRGIEAMIATTEALLQLEGGQAQSGRGCSWDATRHFGHCSLCKSHPSLLYYPSEEAFQAHITNCEILARARQRFAEDCRTLLLGAETSSSMTSSDEDDESDLLGQDIGEVLRAQAVPPAAGAIGVMPTAGRVFIAKAWRNKYLDDEWRCSRDNCQAPGETSGFTLAVVGRAGAGKGSLINHLINSPQAFTSDSAGNSDVGVFKLSTDAGELSIKDIPGYDGPHHVPAPAATASSSSWWPWWPFASSHSSTSQQGSNAQQQTTALDIPAFLKHYGLLSSKLGDADAVLFVIGQRSGPPAIDILNTLTRHGKLVVLVFTHSENQLSVVKHEAREGIIPDASYFSHSSGYRSACRRRIASTLTNMTVERTHLAVQDLEYMLWQVPTFFTVTRLPCAADAAELGAAYSSMLARELEENRGLLDLPRLRNFLERGDLVRRLRLFRRVEEEVEAALRPFFTKQGWAKVLASGCYAVGSALVTTAVGVLTAVASPPATLVAALGLFAGNAVRLSATSLYTVLEMCDAVGLLPETNWRERIGSSSVLWTLLTAEGASKASVQDGLSRVMVQTFGDLSPGLVGDIVQLACASGSLLACVPVVGNAAEFASTLSDARRVMARVVQRMAVATHRRWVTENLPTPHTVRYYKAGAEGAEAEAAGALPRAQPAAAFQQHITCCVKVADAHREYKRRLVEQGLGDAGSSSDDDIPVEDVPAEDATAASRDEEDVAEDAGRGVGVEAPGAESDGATAGTAGAESTEGGARSGSQKPRRVFLKEAWRDKYRDPQQRDIWADSRVSGEAFTVAVVGRTGAGKGSLINHLINAHQAFVGEGAGNAGMGVYKLQTSEGEVSIKDIPGYDGPHHIAPDAPPEPRASGRRRWWGFFGRRRPQAQEEAQNVSLSVDAFLKHYGLLSNQQGDADAVLYVIDNRSNPSDMDIISQLIQHGKLVVLAFTKSESQLDVVEHDIAEGVIADTSCYSQSRSYRSACRRRIDATLTNMTVERTHLAVQDLEHLLRQVPTFFTITRLPGQAEASEYGDAFPRVVQARLEKNRGLLDMPRLQAFLEYGSLVRRLRVLRHVEGEIQADLAPLHTTKLGVGKRLTALLANLAFAAGGAAAAGPAGFVAGSAIQMSWDALYAALEMCDAVGLLPDTNWQQRLLLSVQAVYKGREALMREALEGILGRDSMACRHVEDILAIARAAGSFLASWVPVIGQAKYALMLRKTRRDMARAVQRMAVATHRRWIAENISMMQTVRYSAEGVEGAEDGAASP</sequence>
<feature type="region of interest" description="Disordered" evidence="2">
    <location>
        <begin position="1143"/>
        <end position="1217"/>
    </location>
</feature>
<keyword evidence="5" id="KW-1185">Reference proteome</keyword>
<comment type="caution">
    <text evidence="4">The sequence shown here is derived from an EMBL/GenBank/DDBJ whole genome shotgun (WGS) entry which is preliminary data.</text>
</comment>
<evidence type="ECO:0000256" key="2">
    <source>
        <dbReference type="SAM" id="MobiDB-lite"/>
    </source>
</evidence>
<dbReference type="Proteomes" id="UP000612055">
    <property type="component" value="Unassembled WGS sequence"/>
</dbReference>
<evidence type="ECO:0000259" key="3">
    <source>
        <dbReference type="Pfam" id="PF01926"/>
    </source>
</evidence>
<feature type="compositionally biased region" description="Low complexity" evidence="2">
    <location>
        <begin position="139"/>
        <end position="156"/>
    </location>
</feature>
<feature type="compositionally biased region" description="Acidic residues" evidence="2">
    <location>
        <begin position="1151"/>
        <end position="1162"/>
    </location>
</feature>
<dbReference type="PANTHER" id="PTHR11649:SF13">
    <property type="entry name" value="ENGB-TYPE G DOMAIN-CONTAINING PROTEIN"/>
    <property type="match status" value="1"/>
</dbReference>
<name>A0A835YBI4_9CHLO</name>
<dbReference type="GO" id="GO:0005525">
    <property type="term" value="F:GTP binding"/>
    <property type="evidence" value="ECO:0007669"/>
    <property type="project" value="InterPro"/>
</dbReference>
<feature type="region of interest" description="Disordered" evidence="2">
    <location>
        <begin position="139"/>
        <end position="175"/>
    </location>
</feature>
<accession>A0A835YBI4</accession>
<protein>
    <recommendedName>
        <fullName evidence="3">G domain-containing protein</fullName>
    </recommendedName>
</protein>
<dbReference type="InterPro" id="IPR027417">
    <property type="entry name" value="P-loop_NTPase"/>
</dbReference>
<dbReference type="OrthoDB" id="544510at2759"/>
<evidence type="ECO:0000313" key="4">
    <source>
        <dbReference type="EMBL" id="KAG2499877.1"/>
    </source>
</evidence>
<dbReference type="Gene3D" id="3.80.10.10">
    <property type="entry name" value="Ribonuclease Inhibitor"/>
    <property type="match status" value="1"/>
</dbReference>
<dbReference type="InterPro" id="IPR006073">
    <property type="entry name" value="GTP-bd"/>
</dbReference>
<comment type="subcellular location">
    <subcellularLocation>
        <location evidence="1">Cytoplasm</location>
        <location evidence="1">Cytoskeleton</location>
        <location evidence="1">Cilium axoneme</location>
    </subcellularLocation>
</comment>
<dbReference type="Pfam" id="PF01926">
    <property type="entry name" value="MMR_HSR1"/>
    <property type="match status" value="1"/>
</dbReference>
<dbReference type="GO" id="GO:0005930">
    <property type="term" value="C:axoneme"/>
    <property type="evidence" value="ECO:0007669"/>
    <property type="project" value="UniProtKB-SubCell"/>
</dbReference>
<reference evidence="4" key="1">
    <citation type="journal article" date="2020" name="bioRxiv">
        <title>Comparative genomics of Chlamydomonas.</title>
        <authorList>
            <person name="Craig R.J."/>
            <person name="Hasan A.R."/>
            <person name="Ness R.W."/>
            <person name="Keightley P.D."/>
        </authorList>
    </citation>
    <scope>NUCLEOTIDE SEQUENCE</scope>
    <source>
        <strain evidence="4">CCAP 11/70</strain>
    </source>
</reference>
<feature type="domain" description="G" evidence="3">
    <location>
        <begin position="1249"/>
        <end position="1400"/>
    </location>
</feature>
<gene>
    <name evidence="4" type="ORF">HYH03_002167</name>
</gene>
<proteinExistence type="predicted"/>
<dbReference type="EMBL" id="JAEHOE010000005">
    <property type="protein sequence ID" value="KAG2499877.1"/>
    <property type="molecule type" value="Genomic_DNA"/>
</dbReference>
<dbReference type="CDD" id="cd00882">
    <property type="entry name" value="Ras_like_GTPase"/>
    <property type="match status" value="1"/>
</dbReference>